<name>A0A835YTB2_9STRA</name>
<dbReference type="SMART" id="SM00173">
    <property type="entry name" value="RAS"/>
    <property type="match status" value="1"/>
</dbReference>
<sequence length="237" mass="25139">MTAQRNQQQRRDDDGHVYTLKFVLVGDSSVGKSQLVSRFSKNLFLPETSSTVGMEFATRELAYYGGARLKAQVWDTAGQERFHSLTQAYYRGAVGALLVYDVTSRASFEGARRWLRQIRDNAHRNIAVSLVGNKSDRGGGAQRAVTTAEGVAFAEANGMDFVETSAATGENVETAFRRLIMAVARLLPEGKRRAAAAVVEADAAAAAAAATAAVAVAGGTAANTPQKSTSGNSEVCS</sequence>
<dbReference type="InterPro" id="IPR001806">
    <property type="entry name" value="Small_GTPase"/>
</dbReference>
<keyword evidence="4" id="KW-0449">Lipoprotein</keyword>
<dbReference type="GO" id="GO:0005525">
    <property type="term" value="F:GTP binding"/>
    <property type="evidence" value="ECO:0007669"/>
    <property type="project" value="UniProtKB-KW"/>
</dbReference>
<dbReference type="NCBIfam" id="TIGR00231">
    <property type="entry name" value="small_GTP"/>
    <property type="match status" value="1"/>
</dbReference>
<dbReference type="SUPFAM" id="SSF52540">
    <property type="entry name" value="P-loop containing nucleoside triphosphate hydrolases"/>
    <property type="match status" value="1"/>
</dbReference>
<evidence type="ECO:0000256" key="4">
    <source>
        <dbReference type="ARBA" id="ARBA00023288"/>
    </source>
</evidence>
<accession>A0A835YTB2</accession>
<dbReference type="AlphaFoldDB" id="A0A835YTB2"/>
<dbReference type="SMART" id="SM00174">
    <property type="entry name" value="RHO"/>
    <property type="match status" value="1"/>
</dbReference>
<dbReference type="Gene3D" id="3.40.50.300">
    <property type="entry name" value="P-loop containing nucleotide triphosphate hydrolases"/>
    <property type="match status" value="1"/>
</dbReference>
<evidence type="ECO:0000313" key="5">
    <source>
        <dbReference type="EMBL" id="KAG5179677.1"/>
    </source>
</evidence>
<dbReference type="PRINTS" id="PR00449">
    <property type="entry name" value="RASTRNSFRMNG"/>
</dbReference>
<dbReference type="GO" id="GO:0003924">
    <property type="term" value="F:GTPase activity"/>
    <property type="evidence" value="ECO:0007669"/>
    <property type="project" value="InterPro"/>
</dbReference>
<dbReference type="PANTHER" id="PTHR47979">
    <property type="entry name" value="DRAB11-RELATED"/>
    <property type="match status" value="1"/>
</dbReference>
<evidence type="ECO:0000256" key="3">
    <source>
        <dbReference type="ARBA" id="ARBA00023134"/>
    </source>
</evidence>
<organism evidence="5 6">
    <name type="scientific">Tribonema minus</name>
    <dbReference type="NCBI Taxonomy" id="303371"/>
    <lineage>
        <taxon>Eukaryota</taxon>
        <taxon>Sar</taxon>
        <taxon>Stramenopiles</taxon>
        <taxon>Ochrophyta</taxon>
        <taxon>PX clade</taxon>
        <taxon>Xanthophyceae</taxon>
        <taxon>Tribonematales</taxon>
        <taxon>Tribonemataceae</taxon>
        <taxon>Tribonema</taxon>
    </lineage>
</organism>
<reference evidence="5" key="1">
    <citation type="submission" date="2021-02" db="EMBL/GenBank/DDBJ databases">
        <title>First Annotated Genome of the Yellow-green Alga Tribonema minus.</title>
        <authorList>
            <person name="Mahan K.M."/>
        </authorList>
    </citation>
    <scope>NUCLEOTIDE SEQUENCE</scope>
    <source>
        <strain evidence="5">UTEX B ZZ1240</strain>
    </source>
</reference>
<keyword evidence="6" id="KW-1185">Reference proteome</keyword>
<keyword evidence="2" id="KW-0547">Nucleotide-binding</keyword>
<keyword evidence="3" id="KW-0342">GTP-binding</keyword>
<dbReference type="PROSITE" id="PS51421">
    <property type="entry name" value="RAS"/>
    <property type="match status" value="1"/>
</dbReference>
<dbReference type="SMART" id="SM00175">
    <property type="entry name" value="RAB"/>
    <property type="match status" value="1"/>
</dbReference>
<dbReference type="PROSITE" id="PS51420">
    <property type="entry name" value="RHO"/>
    <property type="match status" value="1"/>
</dbReference>
<dbReference type="EMBL" id="JAFCMP010000446">
    <property type="protein sequence ID" value="KAG5179677.1"/>
    <property type="molecule type" value="Genomic_DNA"/>
</dbReference>
<evidence type="ECO:0000256" key="1">
    <source>
        <dbReference type="ARBA" id="ARBA00006270"/>
    </source>
</evidence>
<protein>
    <submittedName>
        <fullName evidence="5">Ras family-domain-containing protein</fullName>
    </submittedName>
</protein>
<dbReference type="InterPro" id="IPR050209">
    <property type="entry name" value="Rab_GTPases_membrane_traffic"/>
</dbReference>
<dbReference type="InterPro" id="IPR027417">
    <property type="entry name" value="P-loop_NTPase"/>
</dbReference>
<dbReference type="PROSITE" id="PS51419">
    <property type="entry name" value="RAB"/>
    <property type="match status" value="1"/>
</dbReference>
<comment type="similarity">
    <text evidence="1">Belongs to the small GTPase superfamily. Rab family.</text>
</comment>
<comment type="caution">
    <text evidence="5">The sequence shown here is derived from an EMBL/GenBank/DDBJ whole genome shotgun (WGS) entry which is preliminary data.</text>
</comment>
<proteinExistence type="inferred from homology"/>
<evidence type="ECO:0000256" key="2">
    <source>
        <dbReference type="ARBA" id="ARBA00022741"/>
    </source>
</evidence>
<dbReference type="OrthoDB" id="9989112at2759"/>
<dbReference type="FunFam" id="3.40.50.300:FF:001129">
    <property type="entry name" value="ras-related protein Rab-44 isoform X2"/>
    <property type="match status" value="1"/>
</dbReference>
<evidence type="ECO:0000313" key="6">
    <source>
        <dbReference type="Proteomes" id="UP000664859"/>
    </source>
</evidence>
<dbReference type="Pfam" id="PF00071">
    <property type="entry name" value="Ras"/>
    <property type="match status" value="1"/>
</dbReference>
<dbReference type="InterPro" id="IPR005225">
    <property type="entry name" value="Small_GTP-bd"/>
</dbReference>
<dbReference type="SMART" id="SM00176">
    <property type="entry name" value="RAN"/>
    <property type="match status" value="1"/>
</dbReference>
<gene>
    <name evidence="5" type="ORF">JKP88DRAFT_167426</name>
</gene>
<dbReference type="Proteomes" id="UP000664859">
    <property type="component" value="Unassembled WGS sequence"/>
</dbReference>